<dbReference type="Gene3D" id="3.30.40.10">
    <property type="entry name" value="Zinc/RING finger domain, C3HC4 (zinc finger)"/>
    <property type="match status" value="1"/>
</dbReference>
<evidence type="ECO:0000259" key="3">
    <source>
        <dbReference type="PROSITE" id="PS50089"/>
    </source>
</evidence>
<name>A0A151U807_CAJCA</name>
<evidence type="ECO:0000313" key="5">
    <source>
        <dbReference type="Proteomes" id="UP000075243"/>
    </source>
</evidence>
<dbReference type="PANTHER" id="PTHR47035:SF3">
    <property type="entry name" value="OS11G0150450 PROTEIN"/>
    <property type="match status" value="1"/>
</dbReference>
<dbReference type="PANTHER" id="PTHR47035">
    <property type="entry name" value="OS11G0150450 PROTEIN"/>
    <property type="match status" value="1"/>
</dbReference>
<dbReference type="PROSITE" id="PS50089">
    <property type="entry name" value="ZF_RING_2"/>
    <property type="match status" value="1"/>
</dbReference>
<dbReference type="Pfam" id="PF13639">
    <property type="entry name" value="zf-RING_2"/>
    <property type="match status" value="1"/>
</dbReference>
<keyword evidence="2" id="KW-0812">Transmembrane</keyword>
<dbReference type="Proteomes" id="UP000075243">
    <property type="component" value="Chromosome 2"/>
</dbReference>
<dbReference type="InterPro" id="IPR053070">
    <property type="entry name" value="RING-type_E3_ubiquitin-ligase"/>
</dbReference>
<keyword evidence="5" id="KW-1185">Reference proteome</keyword>
<evidence type="ECO:0000313" key="4">
    <source>
        <dbReference type="EMBL" id="KYP75456.1"/>
    </source>
</evidence>
<evidence type="ECO:0000256" key="2">
    <source>
        <dbReference type="SAM" id="Phobius"/>
    </source>
</evidence>
<keyword evidence="1" id="KW-0479">Metal-binding</keyword>
<dbReference type="Gramene" id="C.cajan_07952.t">
    <property type="protein sequence ID" value="C.cajan_07952.t.cds1"/>
    <property type="gene ID" value="C.cajan_07952"/>
</dbReference>
<organism evidence="4 5">
    <name type="scientific">Cajanus cajan</name>
    <name type="common">Pigeon pea</name>
    <name type="synonym">Cajanus indicus</name>
    <dbReference type="NCBI Taxonomy" id="3821"/>
    <lineage>
        <taxon>Eukaryota</taxon>
        <taxon>Viridiplantae</taxon>
        <taxon>Streptophyta</taxon>
        <taxon>Embryophyta</taxon>
        <taxon>Tracheophyta</taxon>
        <taxon>Spermatophyta</taxon>
        <taxon>Magnoliopsida</taxon>
        <taxon>eudicotyledons</taxon>
        <taxon>Gunneridae</taxon>
        <taxon>Pentapetalae</taxon>
        <taxon>rosids</taxon>
        <taxon>fabids</taxon>
        <taxon>Fabales</taxon>
        <taxon>Fabaceae</taxon>
        <taxon>Papilionoideae</taxon>
        <taxon>50 kb inversion clade</taxon>
        <taxon>NPAAA clade</taxon>
        <taxon>indigoferoid/millettioid clade</taxon>
        <taxon>Phaseoleae</taxon>
        <taxon>Cajanus</taxon>
    </lineage>
</organism>
<dbReference type="SMART" id="SM00184">
    <property type="entry name" value="RING"/>
    <property type="match status" value="1"/>
</dbReference>
<feature type="domain" description="RING-type" evidence="3">
    <location>
        <begin position="80"/>
        <end position="123"/>
    </location>
</feature>
<sequence length="136" mass="15815">MNCLLACQSQLWVVTIVFYTCFLIPLMELKRALVRVFGFMMFFSCETKGVAKEMEFLEIPSLPVARYEDLRCEGGEDEICSICLVEYEGEDAVTKLGRCGHLFHLNCIHQWTLRNQFSCPLCRSFLFSQHHLHTHN</sequence>
<dbReference type="InterPro" id="IPR013083">
    <property type="entry name" value="Znf_RING/FYVE/PHD"/>
</dbReference>
<reference evidence="4 5" key="1">
    <citation type="journal article" date="2012" name="Nat. Biotechnol.">
        <title>Draft genome sequence of pigeonpea (Cajanus cajan), an orphan legume crop of resource-poor farmers.</title>
        <authorList>
            <person name="Varshney R.K."/>
            <person name="Chen W."/>
            <person name="Li Y."/>
            <person name="Bharti A.K."/>
            <person name="Saxena R.K."/>
            <person name="Schlueter J.A."/>
            <person name="Donoghue M.T."/>
            <person name="Azam S."/>
            <person name="Fan G."/>
            <person name="Whaley A.M."/>
            <person name="Farmer A.D."/>
            <person name="Sheridan J."/>
            <person name="Iwata A."/>
            <person name="Tuteja R."/>
            <person name="Penmetsa R.V."/>
            <person name="Wu W."/>
            <person name="Upadhyaya H.D."/>
            <person name="Yang S.P."/>
            <person name="Shah T."/>
            <person name="Saxena K.B."/>
            <person name="Michael T."/>
            <person name="McCombie W.R."/>
            <person name="Yang B."/>
            <person name="Zhang G."/>
            <person name="Yang H."/>
            <person name="Wang J."/>
            <person name="Spillane C."/>
            <person name="Cook D.R."/>
            <person name="May G.D."/>
            <person name="Xu X."/>
            <person name="Jackson S.A."/>
        </authorList>
    </citation>
    <scope>NUCLEOTIDE SEQUENCE [LARGE SCALE GENOMIC DNA]</scope>
    <source>
        <strain evidence="5">cv. Asha</strain>
    </source>
</reference>
<protein>
    <submittedName>
        <fullName evidence="4">RING-H2 finger protein ATL4N</fullName>
    </submittedName>
</protein>
<feature type="transmembrane region" description="Helical" evidence="2">
    <location>
        <begin position="12"/>
        <end position="29"/>
    </location>
</feature>
<dbReference type="EMBL" id="CM003604">
    <property type="protein sequence ID" value="KYP75456.1"/>
    <property type="molecule type" value="Genomic_DNA"/>
</dbReference>
<dbReference type="OMA" id="CIEKWME"/>
<keyword evidence="2" id="KW-1133">Transmembrane helix</keyword>
<dbReference type="AlphaFoldDB" id="A0A151U807"/>
<proteinExistence type="predicted"/>
<keyword evidence="1" id="KW-0862">Zinc</keyword>
<keyword evidence="1" id="KW-0863">Zinc-finger</keyword>
<evidence type="ECO:0000256" key="1">
    <source>
        <dbReference type="PROSITE-ProRule" id="PRU00175"/>
    </source>
</evidence>
<keyword evidence="2" id="KW-0472">Membrane</keyword>
<gene>
    <name evidence="4" type="ORF">KK1_008191</name>
</gene>
<dbReference type="InterPro" id="IPR001841">
    <property type="entry name" value="Znf_RING"/>
</dbReference>
<dbReference type="GO" id="GO:0008270">
    <property type="term" value="F:zinc ion binding"/>
    <property type="evidence" value="ECO:0007669"/>
    <property type="project" value="UniProtKB-KW"/>
</dbReference>
<accession>A0A151U807</accession>
<dbReference type="SUPFAM" id="SSF57850">
    <property type="entry name" value="RING/U-box"/>
    <property type="match status" value="1"/>
</dbReference>